<dbReference type="SUPFAM" id="SSF110997">
    <property type="entry name" value="Sporulation related repeat"/>
    <property type="match status" value="1"/>
</dbReference>
<feature type="transmembrane region" description="Helical" evidence="1">
    <location>
        <begin position="6"/>
        <end position="31"/>
    </location>
</feature>
<dbReference type="InterPro" id="IPR036680">
    <property type="entry name" value="SPOR-like_sf"/>
</dbReference>
<evidence type="ECO:0000313" key="3">
    <source>
        <dbReference type="EMBL" id="RHM15385.1"/>
    </source>
</evidence>
<reference evidence="2" key="2">
    <citation type="submission" date="2021-02" db="EMBL/GenBank/DDBJ databases">
        <title>Infant gut strain persistence is associated with maternal origin, phylogeny, and functional potential including surface adhesion and iron acquisition.</title>
        <authorList>
            <person name="Lou Y.C."/>
        </authorList>
    </citation>
    <scope>NUCLEOTIDE SEQUENCE</scope>
    <source>
        <strain evidence="2">L3_108_103G1_dasL3_108_103G1_concoct_2</strain>
    </source>
</reference>
<organism evidence="3 4">
    <name type="scientific">Amedibacillus dolichus</name>
    <dbReference type="NCBI Taxonomy" id="31971"/>
    <lineage>
        <taxon>Bacteria</taxon>
        <taxon>Bacillati</taxon>
        <taxon>Bacillota</taxon>
        <taxon>Erysipelotrichia</taxon>
        <taxon>Erysipelotrichales</taxon>
        <taxon>Erysipelotrichaceae</taxon>
        <taxon>Amedibacillus</taxon>
    </lineage>
</organism>
<dbReference type="RefSeq" id="WP_004797860.1">
    <property type="nucleotide sequence ID" value="NZ_CABKNA010000009.1"/>
</dbReference>
<name>A0A415PRJ7_9FIRM</name>
<dbReference type="OrthoDB" id="1654719at2"/>
<dbReference type="AlphaFoldDB" id="A0A415PRJ7"/>
<dbReference type="Proteomes" id="UP000284868">
    <property type="component" value="Unassembled WGS sequence"/>
</dbReference>
<proteinExistence type="predicted"/>
<keyword evidence="4" id="KW-1185">Reference proteome</keyword>
<keyword evidence="1" id="KW-0472">Membrane</keyword>
<dbReference type="GO" id="GO:0042834">
    <property type="term" value="F:peptidoglycan binding"/>
    <property type="evidence" value="ECO:0007669"/>
    <property type="project" value="InterPro"/>
</dbReference>
<keyword evidence="1" id="KW-1133">Transmembrane helix</keyword>
<comment type="caution">
    <text evidence="3">The sequence shown here is derived from an EMBL/GenBank/DDBJ whole genome shotgun (WGS) entry which is preliminary data.</text>
</comment>
<dbReference type="EMBL" id="QRPK01000001">
    <property type="protein sequence ID" value="RHM15385.1"/>
    <property type="molecule type" value="Genomic_DNA"/>
</dbReference>
<sequence>MQNKKIIILFAVFFSVIFSLIYYFLFTVAFVSPQDKKIVLYMNQVGLYEQASGVESMMKRLQEAGLEAYAFEKDGLQAVVSGVSRKEKETQANGDKLSQLQQNYIMKKVTIEDPELVALIEEHKIDEVLERLNE</sequence>
<dbReference type="GeneID" id="92792630"/>
<reference evidence="3 4" key="1">
    <citation type="submission" date="2018-08" db="EMBL/GenBank/DDBJ databases">
        <title>A genome reference for cultivated species of the human gut microbiota.</title>
        <authorList>
            <person name="Zou Y."/>
            <person name="Xue W."/>
            <person name="Luo G."/>
        </authorList>
    </citation>
    <scope>NUCLEOTIDE SEQUENCE [LARGE SCALE GENOMIC DNA]</scope>
    <source>
        <strain evidence="3 4">AF35-6BH</strain>
    </source>
</reference>
<evidence type="ECO:0000313" key="4">
    <source>
        <dbReference type="Proteomes" id="UP000284868"/>
    </source>
</evidence>
<keyword evidence="1" id="KW-0812">Transmembrane</keyword>
<evidence type="ECO:0000313" key="2">
    <source>
        <dbReference type="EMBL" id="MBS4883691.1"/>
    </source>
</evidence>
<evidence type="ECO:0000256" key="1">
    <source>
        <dbReference type="SAM" id="Phobius"/>
    </source>
</evidence>
<dbReference type="Proteomes" id="UP000753219">
    <property type="component" value="Unassembled WGS sequence"/>
</dbReference>
<accession>A0A415PRJ7</accession>
<gene>
    <name evidence="3" type="ORF">DWZ83_00470</name>
    <name evidence="2" type="ORF">KHZ85_02880</name>
</gene>
<dbReference type="EMBL" id="JAGZMZ010000005">
    <property type="protein sequence ID" value="MBS4883691.1"/>
    <property type="molecule type" value="Genomic_DNA"/>
</dbReference>
<protein>
    <submittedName>
        <fullName evidence="3">SPOR domain-containing protein</fullName>
    </submittedName>
</protein>